<dbReference type="PANTHER" id="PTHR42709">
    <property type="entry name" value="ALKALINE PHOSPHATASE LIKE PROTEIN"/>
    <property type="match status" value="1"/>
</dbReference>
<feature type="transmembrane region" description="Helical" evidence="6">
    <location>
        <begin position="51"/>
        <end position="71"/>
    </location>
</feature>
<dbReference type="InterPro" id="IPR051311">
    <property type="entry name" value="DedA_domain"/>
</dbReference>
<keyword evidence="4 6" id="KW-1133">Transmembrane helix</keyword>
<evidence type="ECO:0000256" key="2">
    <source>
        <dbReference type="ARBA" id="ARBA00022475"/>
    </source>
</evidence>
<evidence type="ECO:0000313" key="9">
    <source>
        <dbReference type="Proteomes" id="UP001553161"/>
    </source>
</evidence>
<evidence type="ECO:0000256" key="1">
    <source>
        <dbReference type="ARBA" id="ARBA00004651"/>
    </source>
</evidence>
<sequence>MSADLLALVPLYGAWVILLTTFLSCLAVPVPTSLIMLAGGGFVASGDLSLLHVGGGALLGAVLGDQAGFLIGRRGGSGLVTRLGRRPSRAAVVGRARAALARWGGVSVFLSRWLFSPLGPYVNFVGGAGGLPWRVFSIWSVAGESIWVTIYVSLGASFAGRLDQIAEIATSTAGVLAAGLVTLGLGWLIWRRPRG</sequence>
<feature type="transmembrane region" description="Helical" evidence="6">
    <location>
        <begin position="135"/>
        <end position="156"/>
    </location>
</feature>
<name>A0ABV3L443_9RHOB</name>
<feature type="transmembrane region" description="Helical" evidence="6">
    <location>
        <begin position="168"/>
        <end position="190"/>
    </location>
</feature>
<comment type="subcellular location">
    <subcellularLocation>
        <location evidence="1">Cell membrane</location>
        <topology evidence="1">Multi-pass membrane protein</topology>
    </subcellularLocation>
</comment>
<keyword evidence="2" id="KW-1003">Cell membrane</keyword>
<comment type="caution">
    <text evidence="8">The sequence shown here is derived from an EMBL/GenBank/DDBJ whole genome shotgun (WGS) entry which is preliminary data.</text>
</comment>
<organism evidence="8 9">
    <name type="scientific">Meridianimarinicoccus marinus</name>
    <dbReference type="NCBI Taxonomy" id="3231483"/>
    <lineage>
        <taxon>Bacteria</taxon>
        <taxon>Pseudomonadati</taxon>
        <taxon>Pseudomonadota</taxon>
        <taxon>Alphaproteobacteria</taxon>
        <taxon>Rhodobacterales</taxon>
        <taxon>Paracoccaceae</taxon>
        <taxon>Meridianimarinicoccus</taxon>
    </lineage>
</organism>
<reference evidence="8 9" key="1">
    <citation type="submission" date="2024-07" db="EMBL/GenBank/DDBJ databases">
        <authorList>
            <person name="Kang M."/>
        </authorList>
    </citation>
    <scope>NUCLEOTIDE SEQUENCE [LARGE SCALE GENOMIC DNA]</scope>
    <source>
        <strain evidence="8 9">DFM31</strain>
    </source>
</reference>
<dbReference type="InterPro" id="IPR032816">
    <property type="entry name" value="VTT_dom"/>
</dbReference>
<feature type="domain" description="VTT" evidence="7">
    <location>
        <begin position="30"/>
        <end position="156"/>
    </location>
</feature>
<dbReference type="EMBL" id="JBFBVU010000003">
    <property type="protein sequence ID" value="MEV8465870.1"/>
    <property type="molecule type" value="Genomic_DNA"/>
</dbReference>
<protein>
    <submittedName>
        <fullName evidence="8">VTT domain-containing protein</fullName>
    </submittedName>
</protein>
<dbReference type="PANTHER" id="PTHR42709:SF6">
    <property type="entry name" value="UNDECAPRENYL PHOSPHATE TRANSPORTER A"/>
    <property type="match status" value="1"/>
</dbReference>
<dbReference type="Proteomes" id="UP001553161">
    <property type="component" value="Unassembled WGS sequence"/>
</dbReference>
<keyword evidence="5 6" id="KW-0472">Membrane</keyword>
<keyword evidence="3 6" id="KW-0812">Transmembrane</keyword>
<evidence type="ECO:0000256" key="6">
    <source>
        <dbReference type="SAM" id="Phobius"/>
    </source>
</evidence>
<gene>
    <name evidence="8" type="ORF">AB0T83_03630</name>
</gene>
<evidence type="ECO:0000313" key="8">
    <source>
        <dbReference type="EMBL" id="MEV8465870.1"/>
    </source>
</evidence>
<evidence type="ECO:0000256" key="4">
    <source>
        <dbReference type="ARBA" id="ARBA00022989"/>
    </source>
</evidence>
<proteinExistence type="predicted"/>
<keyword evidence="9" id="KW-1185">Reference proteome</keyword>
<dbReference type="RefSeq" id="WP_366191651.1">
    <property type="nucleotide sequence ID" value="NZ_JBFBVU010000003.1"/>
</dbReference>
<accession>A0ABV3L443</accession>
<evidence type="ECO:0000259" key="7">
    <source>
        <dbReference type="Pfam" id="PF09335"/>
    </source>
</evidence>
<evidence type="ECO:0000256" key="5">
    <source>
        <dbReference type="ARBA" id="ARBA00023136"/>
    </source>
</evidence>
<evidence type="ECO:0000256" key="3">
    <source>
        <dbReference type="ARBA" id="ARBA00022692"/>
    </source>
</evidence>
<dbReference type="Pfam" id="PF09335">
    <property type="entry name" value="VTT_dom"/>
    <property type="match status" value="1"/>
</dbReference>